<proteinExistence type="predicted"/>
<evidence type="ECO:0000256" key="4">
    <source>
        <dbReference type="ARBA" id="ARBA00022759"/>
    </source>
</evidence>
<dbReference type="GO" id="GO:0003964">
    <property type="term" value="F:RNA-directed DNA polymerase activity"/>
    <property type="evidence" value="ECO:0007669"/>
    <property type="project" value="UniProtKB-KW"/>
</dbReference>
<dbReference type="AlphaFoldDB" id="A0A5B6X3D2"/>
<name>A0A5B6X3D2_9ROSI</name>
<keyword evidence="6" id="KW-0695">RNA-directed DNA polymerase</keyword>
<organism evidence="8 9">
    <name type="scientific">Gossypium australe</name>
    <dbReference type="NCBI Taxonomy" id="47621"/>
    <lineage>
        <taxon>Eukaryota</taxon>
        <taxon>Viridiplantae</taxon>
        <taxon>Streptophyta</taxon>
        <taxon>Embryophyta</taxon>
        <taxon>Tracheophyta</taxon>
        <taxon>Spermatophyta</taxon>
        <taxon>Magnoliopsida</taxon>
        <taxon>eudicotyledons</taxon>
        <taxon>Gunneridae</taxon>
        <taxon>Pentapetalae</taxon>
        <taxon>rosids</taxon>
        <taxon>malvids</taxon>
        <taxon>Malvales</taxon>
        <taxon>Malvaceae</taxon>
        <taxon>Malvoideae</taxon>
        <taxon>Gossypium</taxon>
    </lineage>
</organism>
<feature type="domain" description="Reverse transcriptase RNase H-like" evidence="7">
    <location>
        <begin position="59"/>
        <end position="110"/>
    </location>
</feature>
<accession>A0A5B6X3D2</accession>
<reference evidence="9" key="1">
    <citation type="journal article" date="2019" name="Plant Biotechnol. J.">
        <title>Genome sequencing of the Australian wild diploid species Gossypium australe highlights disease resistance and delayed gland morphogenesis.</title>
        <authorList>
            <person name="Cai Y."/>
            <person name="Cai X."/>
            <person name="Wang Q."/>
            <person name="Wang P."/>
            <person name="Zhang Y."/>
            <person name="Cai C."/>
            <person name="Xu Y."/>
            <person name="Wang K."/>
            <person name="Zhou Z."/>
            <person name="Wang C."/>
            <person name="Geng S."/>
            <person name="Li B."/>
            <person name="Dong Q."/>
            <person name="Hou Y."/>
            <person name="Wang H."/>
            <person name="Ai P."/>
            <person name="Liu Z."/>
            <person name="Yi F."/>
            <person name="Sun M."/>
            <person name="An G."/>
            <person name="Cheng J."/>
            <person name="Zhang Y."/>
            <person name="Shi Q."/>
            <person name="Xie Y."/>
            <person name="Shi X."/>
            <person name="Chang Y."/>
            <person name="Huang F."/>
            <person name="Chen Y."/>
            <person name="Hong S."/>
            <person name="Mi L."/>
            <person name="Sun Q."/>
            <person name="Zhang L."/>
            <person name="Zhou B."/>
            <person name="Peng R."/>
            <person name="Zhang X."/>
            <person name="Liu F."/>
        </authorList>
    </citation>
    <scope>NUCLEOTIDE SEQUENCE [LARGE SCALE GENOMIC DNA]</scope>
    <source>
        <strain evidence="9">cv. PA1801</strain>
    </source>
</reference>
<evidence type="ECO:0000256" key="5">
    <source>
        <dbReference type="ARBA" id="ARBA00022801"/>
    </source>
</evidence>
<gene>
    <name evidence="8" type="ORF">EPI10_031235</name>
</gene>
<evidence type="ECO:0000313" key="8">
    <source>
        <dbReference type="EMBL" id="KAA3487407.1"/>
    </source>
</evidence>
<keyword evidence="3" id="KW-0540">Nuclease</keyword>
<evidence type="ECO:0000256" key="6">
    <source>
        <dbReference type="ARBA" id="ARBA00022918"/>
    </source>
</evidence>
<keyword evidence="9" id="KW-1185">Reference proteome</keyword>
<evidence type="ECO:0000313" key="9">
    <source>
        <dbReference type="Proteomes" id="UP000325315"/>
    </source>
</evidence>
<sequence>MQILGYVSYVSKTCGIHISNKDRGYPRMETTQKCTIIDSLKVFLDSCTANQVVEEGCVLIAVIFTLKIWKNYLYGENCYIYIDHKSFKYILTPKELNLRQRRWIELLKDYD</sequence>
<comment type="caution">
    <text evidence="8">The sequence shown here is derived from an EMBL/GenBank/DDBJ whole genome shotgun (WGS) entry which is preliminary data.</text>
</comment>
<keyword evidence="1" id="KW-0808">Transferase</keyword>
<dbReference type="OrthoDB" id="1738613at2759"/>
<evidence type="ECO:0000259" key="7">
    <source>
        <dbReference type="Pfam" id="PF17917"/>
    </source>
</evidence>
<dbReference type="SUPFAM" id="SSF56672">
    <property type="entry name" value="DNA/RNA polymerases"/>
    <property type="match status" value="1"/>
</dbReference>
<keyword evidence="4" id="KW-0255">Endonuclease</keyword>
<dbReference type="InterPro" id="IPR041373">
    <property type="entry name" value="RT_RNaseH"/>
</dbReference>
<evidence type="ECO:0000256" key="3">
    <source>
        <dbReference type="ARBA" id="ARBA00022722"/>
    </source>
</evidence>
<dbReference type="Pfam" id="PF17917">
    <property type="entry name" value="RT_RNaseH"/>
    <property type="match status" value="1"/>
</dbReference>
<keyword evidence="5" id="KW-0378">Hydrolase</keyword>
<evidence type="ECO:0000256" key="1">
    <source>
        <dbReference type="ARBA" id="ARBA00022679"/>
    </source>
</evidence>
<dbReference type="Proteomes" id="UP000325315">
    <property type="component" value="Unassembled WGS sequence"/>
</dbReference>
<protein>
    <submittedName>
        <fullName evidence="8">Integrase</fullName>
    </submittedName>
</protein>
<dbReference type="InterPro" id="IPR043502">
    <property type="entry name" value="DNA/RNA_pol_sf"/>
</dbReference>
<keyword evidence="2" id="KW-0548">Nucleotidyltransferase</keyword>
<evidence type="ECO:0000256" key="2">
    <source>
        <dbReference type="ARBA" id="ARBA00022695"/>
    </source>
</evidence>
<dbReference type="GO" id="GO:0016787">
    <property type="term" value="F:hydrolase activity"/>
    <property type="evidence" value="ECO:0007669"/>
    <property type="project" value="UniProtKB-KW"/>
</dbReference>
<dbReference type="EMBL" id="SMMG02000001">
    <property type="protein sequence ID" value="KAA3487407.1"/>
    <property type="molecule type" value="Genomic_DNA"/>
</dbReference>
<dbReference type="GO" id="GO:0004519">
    <property type="term" value="F:endonuclease activity"/>
    <property type="evidence" value="ECO:0007669"/>
    <property type="project" value="UniProtKB-KW"/>
</dbReference>